<evidence type="ECO:0000313" key="4">
    <source>
        <dbReference type="Proteomes" id="UP000198788"/>
    </source>
</evidence>
<accession>A0A1I6PUY1</accession>
<protein>
    <recommendedName>
        <fullName evidence="2">DUF6249 domain-containing protein</fullName>
    </recommendedName>
</protein>
<feature type="transmembrane region" description="Helical" evidence="1">
    <location>
        <begin position="6"/>
        <end position="27"/>
    </location>
</feature>
<reference evidence="4" key="1">
    <citation type="submission" date="2016-10" db="EMBL/GenBank/DDBJ databases">
        <authorList>
            <person name="Varghese N."/>
            <person name="Submissions S."/>
        </authorList>
    </citation>
    <scope>NUCLEOTIDE SEQUENCE [LARGE SCALE GENOMIC DNA]</scope>
    <source>
        <strain evidence="4">CGMCC 1.10683</strain>
    </source>
</reference>
<dbReference type="AlphaFoldDB" id="A0A1I6PUY1"/>
<dbReference type="EMBL" id="FOZV01000002">
    <property type="protein sequence ID" value="SFS44014.1"/>
    <property type="molecule type" value="Genomic_DNA"/>
</dbReference>
<keyword evidence="1" id="KW-0472">Membrane</keyword>
<organism evidence="3 4">
    <name type="scientific">Brevundimonas viscosa</name>
    <dbReference type="NCBI Taxonomy" id="871741"/>
    <lineage>
        <taxon>Bacteria</taxon>
        <taxon>Pseudomonadati</taxon>
        <taxon>Pseudomonadota</taxon>
        <taxon>Alphaproteobacteria</taxon>
        <taxon>Caulobacterales</taxon>
        <taxon>Caulobacteraceae</taxon>
        <taxon>Brevundimonas</taxon>
    </lineage>
</organism>
<keyword evidence="1" id="KW-0812">Transmembrane</keyword>
<sequence length="134" mass="14437">MEDFIPVFAIFAVFGTITAIVVGPSWLKSREKREMQATLRHAMDKGQTLPPEVIDALTQDVSRNLPSRSRDIRRGVIWLAVGIGIGAFGLINDLSSGGSEWGPNVGDGLLGIAAIPVTIGLAFIVLSFFNKNKD</sequence>
<dbReference type="Pfam" id="PF19762">
    <property type="entry name" value="DUF6249"/>
    <property type="match status" value="1"/>
</dbReference>
<dbReference type="RefSeq" id="WP_092307999.1">
    <property type="nucleotide sequence ID" value="NZ_FOZV01000002.1"/>
</dbReference>
<dbReference type="Proteomes" id="UP000198788">
    <property type="component" value="Unassembled WGS sequence"/>
</dbReference>
<feature type="transmembrane region" description="Helical" evidence="1">
    <location>
        <begin position="75"/>
        <end position="91"/>
    </location>
</feature>
<keyword evidence="1" id="KW-1133">Transmembrane helix</keyword>
<dbReference type="STRING" id="871741.SAMN05192570_1301"/>
<dbReference type="InterPro" id="IPR046216">
    <property type="entry name" value="DUF6249"/>
</dbReference>
<evidence type="ECO:0000256" key="1">
    <source>
        <dbReference type="SAM" id="Phobius"/>
    </source>
</evidence>
<name>A0A1I6PUY1_9CAUL</name>
<evidence type="ECO:0000259" key="2">
    <source>
        <dbReference type="Pfam" id="PF19762"/>
    </source>
</evidence>
<evidence type="ECO:0000313" key="3">
    <source>
        <dbReference type="EMBL" id="SFS44014.1"/>
    </source>
</evidence>
<gene>
    <name evidence="3" type="ORF">SAMN05192570_1301</name>
</gene>
<feature type="domain" description="DUF6249" evidence="2">
    <location>
        <begin position="7"/>
        <end position="130"/>
    </location>
</feature>
<proteinExistence type="predicted"/>
<keyword evidence="4" id="KW-1185">Reference proteome</keyword>
<feature type="transmembrane region" description="Helical" evidence="1">
    <location>
        <begin position="111"/>
        <end position="129"/>
    </location>
</feature>
<dbReference type="OrthoDB" id="5737184at2"/>